<dbReference type="Proteomes" id="UP000265515">
    <property type="component" value="Unassembled WGS sequence"/>
</dbReference>
<feature type="coiled-coil region" evidence="1">
    <location>
        <begin position="200"/>
        <end position="256"/>
    </location>
</feature>
<reference evidence="3 4" key="1">
    <citation type="journal article" date="2018" name="Cell">
        <title>The Chara Genome: Secondary Complexity and Implications for Plant Terrestrialization.</title>
        <authorList>
            <person name="Nishiyama T."/>
            <person name="Sakayama H."/>
            <person name="Vries J.D."/>
            <person name="Buschmann H."/>
            <person name="Saint-Marcoux D."/>
            <person name="Ullrich K.K."/>
            <person name="Haas F.B."/>
            <person name="Vanderstraeten L."/>
            <person name="Becker D."/>
            <person name="Lang D."/>
            <person name="Vosolsobe S."/>
            <person name="Rombauts S."/>
            <person name="Wilhelmsson P.K.I."/>
            <person name="Janitza P."/>
            <person name="Kern R."/>
            <person name="Heyl A."/>
            <person name="Rumpler F."/>
            <person name="Villalobos L.I.A.C."/>
            <person name="Clay J.M."/>
            <person name="Skokan R."/>
            <person name="Toyoda A."/>
            <person name="Suzuki Y."/>
            <person name="Kagoshima H."/>
            <person name="Schijlen E."/>
            <person name="Tajeshwar N."/>
            <person name="Catarino B."/>
            <person name="Hetherington A.J."/>
            <person name="Saltykova A."/>
            <person name="Bonnot C."/>
            <person name="Breuninger H."/>
            <person name="Symeonidi A."/>
            <person name="Radhakrishnan G.V."/>
            <person name="Van Nieuwerburgh F."/>
            <person name="Deforce D."/>
            <person name="Chang C."/>
            <person name="Karol K.G."/>
            <person name="Hedrich R."/>
            <person name="Ulvskov P."/>
            <person name="Glockner G."/>
            <person name="Delwiche C.F."/>
            <person name="Petrasek J."/>
            <person name="Van de Peer Y."/>
            <person name="Friml J."/>
            <person name="Beilby M."/>
            <person name="Dolan L."/>
            <person name="Kohara Y."/>
            <person name="Sugano S."/>
            <person name="Fujiyama A."/>
            <person name="Delaux P.-M."/>
            <person name="Quint M."/>
            <person name="TheiBen G."/>
            <person name="Hagemann M."/>
            <person name="Harholt J."/>
            <person name="Dunand C."/>
            <person name="Zachgo S."/>
            <person name="Langdale J."/>
            <person name="Maumus F."/>
            <person name="Straeten D.V.D."/>
            <person name="Gould S.B."/>
            <person name="Rensing S.A."/>
        </authorList>
    </citation>
    <scope>NUCLEOTIDE SEQUENCE [LARGE SCALE GENOMIC DNA]</scope>
    <source>
        <strain evidence="3 4">S276</strain>
    </source>
</reference>
<evidence type="ECO:0000313" key="4">
    <source>
        <dbReference type="Proteomes" id="UP000265515"/>
    </source>
</evidence>
<evidence type="ECO:0000256" key="1">
    <source>
        <dbReference type="SAM" id="Coils"/>
    </source>
</evidence>
<sequence>MKMKLRLLKLRIDELQKTRDVASTSTEVSNSDEIIRLRRKQEAVKITMEKRLATLEEVILALQKQCEVAEANAEVWRNEALRPGNKRGSVAVGQTPSTEARVRPRTTPMVSPHATGRVDQRLKELVNHNKQEVELLKEMRFREVNGRKESEKGVERLKEEMARLQTCLIQGTNLRKKIDAAAHASTAKKKPAEASPVILVSHREATLRATRRELRNLKKDVVRHLCEEEGVTYTTLDAAKEAVAQARAEKAMIDDELSKDLGKSDDVVKVTDADEALSKDGGSNSAES</sequence>
<feature type="region of interest" description="Disordered" evidence="2">
    <location>
        <begin position="85"/>
        <end position="113"/>
    </location>
</feature>
<name>A0A388M1N6_CHABU</name>
<accession>A0A388M1N6</accession>
<evidence type="ECO:0000313" key="3">
    <source>
        <dbReference type="EMBL" id="GBG88474.1"/>
    </source>
</evidence>
<gene>
    <name evidence="3" type="ORF">CBR_g47944</name>
</gene>
<feature type="coiled-coil region" evidence="1">
    <location>
        <begin position="45"/>
        <end position="79"/>
    </location>
</feature>
<dbReference type="EMBL" id="BFEA01000675">
    <property type="protein sequence ID" value="GBG88474.1"/>
    <property type="molecule type" value="Genomic_DNA"/>
</dbReference>
<evidence type="ECO:0000256" key="2">
    <source>
        <dbReference type="SAM" id="MobiDB-lite"/>
    </source>
</evidence>
<comment type="caution">
    <text evidence="3">The sequence shown here is derived from an EMBL/GenBank/DDBJ whole genome shotgun (WGS) entry which is preliminary data.</text>
</comment>
<dbReference type="AlphaFoldDB" id="A0A388M1N6"/>
<protein>
    <submittedName>
        <fullName evidence="3">Uncharacterized protein</fullName>
    </submittedName>
</protein>
<proteinExistence type="predicted"/>
<dbReference type="Gramene" id="GBG88474">
    <property type="protein sequence ID" value="GBG88474"/>
    <property type="gene ID" value="CBR_g47944"/>
</dbReference>
<organism evidence="3 4">
    <name type="scientific">Chara braunii</name>
    <name type="common">Braun's stonewort</name>
    <dbReference type="NCBI Taxonomy" id="69332"/>
    <lineage>
        <taxon>Eukaryota</taxon>
        <taxon>Viridiplantae</taxon>
        <taxon>Streptophyta</taxon>
        <taxon>Charophyceae</taxon>
        <taxon>Charales</taxon>
        <taxon>Characeae</taxon>
        <taxon>Chara</taxon>
    </lineage>
</organism>
<keyword evidence="4" id="KW-1185">Reference proteome</keyword>
<keyword evidence="1" id="KW-0175">Coiled coil</keyword>